<dbReference type="Proteomes" id="UP000887581">
    <property type="component" value="Unplaced"/>
</dbReference>
<keyword evidence="2" id="KW-1185">Reference proteome</keyword>
<evidence type="ECO:0000313" key="2">
    <source>
        <dbReference type="Proteomes" id="UP000887581"/>
    </source>
</evidence>
<evidence type="ECO:0000259" key="1">
    <source>
        <dbReference type="Pfam" id="PF07714"/>
    </source>
</evidence>
<dbReference type="GO" id="GO:0005886">
    <property type="term" value="C:plasma membrane"/>
    <property type="evidence" value="ECO:0007669"/>
    <property type="project" value="TreeGrafter"/>
</dbReference>
<dbReference type="InterPro" id="IPR011009">
    <property type="entry name" value="Kinase-like_dom_sf"/>
</dbReference>
<dbReference type="Gene3D" id="1.10.510.10">
    <property type="entry name" value="Transferase(Phosphotransferase) domain 1"/>
    <property type="match status" value="1"/>
</dbReference>
<dbReference type="PANTHER" id="PTHR24416:SF583">
    <property type="entry name" value="RECEPTOR PROTEIN-TYROSINE KINASE"/>
    <property type="match status" value="1"/>
</dbReference>
<dbReference type="InterPro" id="IPR001245">
    <property type="entry name" value="Ser-Thr/Tyr_kinase_cat_dom"/>
</dbReference>
<organism evidence="2 3">
    <name type="scientific">Setaria digitata</name>
    <dbReference type="NCBI Taxonomy" id="48799"/>
    <lineage>
        <taxon>Eukaryota</taxon>
        <taxon>Metazoa</taxon>
        <taxon>Ecdysozoa</taxon>
        <taxon>Nematoda</taxon>
        <taxon>Chromadorea</taxon>
        <taxon>Rhabditida</taxon>
        <taxon>Spirurina</taxon>
        <taxon>Spiruromorpha</taxon>
        <taxon>Filarioidea</taxon>
        <taxon>Setariidae</taxon>
        <taxon>Setaria</taxon>
    </lineage>
</organism>
<dbReference type="InterPro" id="IPR050122">
    <property type="entry name" value="RTK"/>
</dbReference>
<dbReference type="GO" id="GO:0043235">
    <property type="term" value="C:receptor complex"/>
    <property type="evidence" value="ECO:0007669"/>
    <property type="project" value="TreeGrafter"/>
</dbReference>
<feature type="domain" description="Serine-threonine/tyrosine-protein kinase catalytic" evidence="1">
    <location>
        <begin position="1"/>
        <end position="65"/>
    </location>
</feature>
<dbReference type="AlphaFoldDB" id="A0A915Q3R0"/>
<dbReference type="GO" id="GO:0004714">
    <property type="term" value="F:transmembrane receptor protein tyrosine kinase activity"/>
    <property type="evidence" value="ECO:0007669"/>
    <property type="project" value="TreeGrafter"/>
</dbReference>
<dbReference type="Pfam" id="PF07714">
    <property type="entry name" value="PK_Tyr_Ser-Thr"/>
    <property type="match status" value="1"/>
</dbReference>
<sequence length="98" mass="11305">MFEIVTLGGSPYPGIQPDDMLEYLDAGGRMEQPDNCPDNYYEVMCSCWAQEPSLRPDFGTIRQKLASQLEDITDQYSYLKLDNQRDYYNVTYDADVLV</sequence>
<protein>
    <submittedName>
        <fullName evidence="3">Serine-threonine/tyrosine-protein kinase catalytic domain-containing protein</fullName>
    </submittedName>
</protein>
<dbReference type="PANTHER" id="PTHR24416">
    <property type="entry name" value="TYROSINE-PROTEIN KINASE RECEPTOR"/>
    <property type="match status" value="1"/>
</dbReference>
<accession>A0A915Q3R0</accession>
<name>A0A915Q3R0_9BILA</name>
<dbReference type="WBParaSite" id="sdigi.contig527.g8829.t1">
    <property type="protein sequence ID" value="sdigi.contig527.g8829.t1"/>
    <property type="gene ID" value="sdigi.contig527.g8829"/>
</dbReference>
<dbReference type="FunFam" id="1.10.510.10:FF:001346">
    <property type="entry name" value="Uncharacterized protein"/>
    <property type="match status" value="1"/>
</dbReference>
<dbReference type="GO" id="GO:0007169">
    <property type="term" value="P:cell surface receptor protein tyrosine kinase signaling pathway"/>
    <property type="evidence" value="ECO:0007669"/>
    <property type="project" value="TreeGrafter"/>
</dbReference>
<reference evidence="3" key="1">
    <citation type="submission" date="2022-11" db="UniProtKB">
        <authorList>
            <consortium name="WormBaseParasite"/>
        </authorList>
    </citation>
    <scope>IDENTIFICATION</scope>
</reference>
<evidence type="ECO:0000313" key="3">
    <source>
        <dbReference type="WBParaSite" id="sdigi.contig527.g8829.t1"/>
    </source>
</evidence>
<dbReference type="SUPFAM" id="SSF56112">
    <property type="entry name" value="Protein kinase-like (PK-like)"/>
    <property type="match status" value="1"/>
</dbReference>
<proteinExistence type="predicted"/>